<dbReference type="Pfam" id="PF02475">
    <property type="entry name" value="TRM5-TYW2_MTfase"/>
    <property type="match status" value="1"/>
</dbReference>
<reference evidence="8 9" key="1">
    <citation type="submission" date="2017-01" db="EMBL/GenBank/DDBJ databases">
        <title>Draft genome sequence of Diplodia seriata F98.1, a fungal species involved in grapevine trunk diseases.</title>
        <authorList>
            <person name="Robert-Siegwald G."/>
            <person name="Vallet J."/>
            <person name="Abou-Mansour E."/>
            <person name="Xu J."/>
            <person name="Rey P."/>
            <person name="Bertsch C."/>
            <person name="Rego C."/>
            <person name="Larignon P."/>
            <person name="Fontaine F."/>
            <person name="Lebrun M.-H."/>
        </authorList>
    </citation>
    <scope>NUCLEOTIDE SEQUENCE [LARGE SCALE GENOMIC DNA]</scope>
    <source>
        <strain evidence="8 9">F98.1</strain>
    </source>
</reference>
<dbReference type="GO" id="GO:0008175">
    <property type="term" value="F:tRNA methyltransferase activity"/>
    <property type="evidence" value="ECO:0007669"/>
    <property type="project" value="TreeGrafter"/>
</dbReference>
<evidence type="ECO:0000256" key="6">
    <source>
        <dbReference type="ARBA" id="ARBA00049400"/>
    </source>
</evidence>
<dbReference type="GO" id="GO:0102522">
    <property type="term" value="F:tRNA 4-demethylwyosine alpha-amino-alpha-carboxypropyltransferase activity"/>
    <property type="evidence" value="ECO:0007669"/>
    <property type="project" value="UniProtKB-EC"/>
</dbReference>
<evidence type="ECO:0000256" key="5">
    <source>
        <dbReference type="ARBA" id="ARBA00022694"/>
    </source>
</evidence>
<name>A0A1S8BF77_9PEZI</name>
<keyword evidence="3" id="KW-0808">Transferase</keyword>
<dbReference type="STRING" id="420778.A0A1S8BF77"/>
<sequence length="236" mass="25734">MFSRGNVKEKARIMAMGTVRDAVGCAAVDLYAGIGYFAFPYRRAGVRTVVGWEINGWSVEGLRRGAGLNGWGVRVVVPGGGGGGEEGDGGALEGEEEERDFVVFCEDNAHAARRVEGMRQRLPPVRHVNAGLLPTSRGAWETAVRVLEPRLGGWMHLHENFGEREVRERAEEVVGEVRRIWGKVRAERCGGGLEVGADVGDVVRLEHVERVKTYAPGVLHCVLDIWIAPTGTKPRA</sequence>
<dbReference type="EC" id="2.5.1.114" evidence="2"/>
<evidence type="ECO:0000313" key="8">
    <source>
        <dbReference type="EMBL" id="OMP86172.1"/>
    </source>
</evidence>
<protein>
    <recommendedName>
        <fullName evidence="2">tRNA(Phe) (4-demethylwyosine(37)-C(7)) aminocarboxypropyltransferase</fullName>
        <ecNumber evidence="2">2.5.1.114</ecNumber>
    </recommendedName>
</protein>
<feature type="domain" description="SAM-dependent methyltransferase TRM5/TYW2-type" evidence="7">
    <location>
        <begin position="1"/>
        <end position="229"/>
    </location>
</feature>
<dbReference type="SUPFAM" id="SSF53335">
    <property type="entry name" value="S-adenosyl-L-methionine-dependent methyltransferases"/>
    <property type="match status" value="1"/>
</dbReference>
<evidence type="ECO:0000256" key="4">
    <source>
        <dbReference type="ARBA" id="ARBA00022691"/>
    </source>
</evidence>
<accession>A0A1S8BF77</accession>
<dbReference type="GO" id="GO:0005737">
    <property type="term" value="C:cytoplasm"/>
    <property type="evidence" value="ECO:0007669"/>
    <property type="project" value="TreeGrafter"/>
</dbReference>
<evidence type="ECO:0000256" key="3">
    <source>
        <dbReference type="ARBA" id="ARBA00022679"/>
    </source>
</evidence>
<comment type="pathway">
    <text evidence="1">tRNA modification; wybutosine-tRNA(Phe) biosynthesis.</text>
</comment>
<dbReference type="Gene3D" id="3.40.50.150">
    <property type="entry name" value="Vaccinia Virus protein VP39"/>
    <property type="match status" value="1"/>
</dbReference>
<evidence type="ECO:0000259" key="7">
    <source>
        <dbReference type="PROSITE" id="PS51684"/>
    </source>
</evidence>
<dbReference type="GO" id="GO:0031591">
    <property type="term" value="P:wybutosine biosynthetic process"/>
    <property type="evidence" value="ECO:0007669"/>
    <property type="project" value="TreeGrafter"/>
</dbReference>
<dbReference type="PANTHER" id="PTHR23245:SF25">
    <property type="entry name" value="TRNA WYBUTOSINE-SYNTHESIZING PROTEIN 2 HOMOLOG"/>
    <property type="match status" value="1"/>
</dbReference>
<dbReference type="InterPro" id="IPR029063">
    <property type="entry name" value="SAM-dependent_MTases_sf"/>
</dbReference>
<organism evidence="8 9">
    <name type="scientific">Diplodia seriata</name>
    <dbReference type="NCBI Taxonomy" id="420778"/>
    <lineage>
        <taxon>Eukaryota</taxon>
        <taxon>Fungi</taxon>
        <taxon>Dikarya</taxon>
        <taxon>Ascomycota</taxon>
        <taxon>Pezizomycotina</taxon>
        <taxon>Dothideomycetes</taxon>
        <taxon>Dothideomycetes incertae sedis</taxon>
        <taxon>Botryosphaeriales</taxon>
        <taxon>Botryosphaeriaceae</taxon>
        <taxon>Diplodia</taxon>
    </lineage>
</organism>
<dbReference type="EMBL" id="MSZU01000080">
    <property type="protein sequence ID" value="OMP86172.1"/>
    <property type="molecule type" value="Genomic_DNA"/>
</dbReference>
<dbReference type="OrthoDB" id="2387925at2759"/>
<dbReference type="Proteomes" id="UP000190776">
    <property type="component" value="Unassembled WGS sequence"/>
</dbReference>
<dbReference type="InterPro" id="IPR056743">
    <property type="entry name" value="TRM5-TYW2-like_MTfase"/>
</dbReference>
<dbReference type="PROSITE" id="PS51684">
    <property type="entry name" value="SAM_MT_TRM5_TYW2"/>
    <property type="match status" value="1"/>
</dbReference>
<dbReference type="GO" id="GO:0030488">
    <property type="term" value="P:tRNA methylation"/>
    <property type="evidence" value="ECO:0007669"/>
    <property type="project" value="TreeGrafter"/>
</dbReference>
<keyword evidence="5" id="KW-0819">tRNA processing</keyword>
<comment type="catalytic activity">
    <reaction evidence="6">
        <text>4-demethylwyosine(37) in tRNA(Phe) + S-adenosyl-L-methionine = 4-demethyl-7-[(3S)-3-amino-3-carboxypropyl]wyosine(37) in tRNA(Phe) + S-methyl-5'-thioadenosine + H(+)</text>
        <dbReference type="Rhea" id="RHEA:36355"/>
        <dbReference type="Rhea" id="RHEA-COMP:10164"/>
        <dbReference type="Rhea" id="RHEA-COMP:10378"/>
        <dbReference type="ChEBI" id="CHEBI:15378"/>
        <dbReference type="ChEBI" id="CHEBI:17509"/>
        <dbReference type="ChEBI" id="CHEBI:59789"/>
        <dbReference type="ChEBI" id="CHEBI:64315"/>
        <dbReference type="ChEBI" id="CHEBI:73550"/>
        <dbReference type="EC" id="2.5.1.114"/>
    </reaction>
</comment>
<evidence type="ECO:0000313" key="9">
    <source>
        <dbReference type="Proteomes" id="UP000190776"/>
    </source>
</evidence>
<dbReference type="AlphaFoldDB" id="A0A1S8BF77"/>
<evidence type="ECO:0000256" key="2">
    <source>
        <dbReference type="ARBA" id="ARBA00012265"/>
    </source>
</evidence>
<proteinExistence type="predicted"/>
<dbReference type="PANTHER" id="PTHR23245">
    <property type="entry name" value="TRNA METHYLTRANSFERASE"/>
    <property type="match status" value="1"/>
</dbReference>
<evidence type="ECO:0000256" key="1">
    <source>
        <dbReference type="ARBA" id="ARBA00004797"/>
    </source>
</evidence>
<comment type="caution">
    <text evidence="8">The sequence shown here is derived from an EMBL/GenBank/DDBJ whole genome shotgun (WGS) entry which is preliminary data.</text>
</comment>
<gene>
    <name evidence="8" type="ORF">BK809_0003341</name>
</gene>
<keyword evidence="4" id="KW-0949">S-adenosyl-L-methionine</keyword>
<dbReference type="InterPro" id="IPR030382">
    <property type="entry name" value="MeTrfase_TRM5/TYW2"/>
</dbReference>